<reference evidence="1" key="1">
    <citation type="submission" date="2020-02" db="EMBL/GenBank/DDBJ databases">
        <authorList>
            <person name="Gao J."/>
            <person name="Sun J."/>
        </authorList>
    </citation>
    <scope>NUCLEOTIDE SEQUENCE</scope>
    <source>
        <strain evidence="1">602-2</strain>
    </source>
</reference>
<dbReference type="RefSeq" id="WP_165261036.1">
    <property type="nucleotide sequence ID" value="NZ_JAAKGT010000010.1"/>
</dbReference>
<gene>
    <name evidence="1" type="ORF">G5B46_17930</name>
</gene>
<name>A0A6G4R1N8_9CAUL</name>
<organism evidence="1">
    <name type="scientific">Caulobacter sp. 602-2</name>
    <dbReference type="NCBI Taxonomy" id="2710887"/>
    <lineage>
        <taxon>Bacteria</taxon>
        <taxon>Pseudomonadati</taxon>
        <taxon>Pseudomonadota</taxon>
        <taxon>Alphaproteobacteria</taxon>
        <taxon>Caulobacterales</taxon>
        <taxon>Caulobacteraceae</taxon>
        <taxon>Caulobacter</taxon>
    </lineage>
</organism>
<dbReference type="AlphaFoldDB" id="A0A6G4R1N8"/>
<proteinExistence type="predicted"/>
<accession>A0A6G4R1N8</accession>
<comment type="caution">
    <text evidence="1">The sequence shown here is derived from an EMBL/GenBank/DDBJ whole genome shotgun (WGS) entry which is preliminary data.</text>
</comment>
<protein>
    <submittedName>
        <fullName evidence="1">Uncharacterized protein</fullName>
    </submittedName>
</protein>
<sequence length="95" mass="9764">METPTKIPAPAHAAATPEIVQALRDLVAAGAAPTQRQVFTLQALIWDAAEADEAAVGDLVLDLAYDLAYDPVAAPDGALGEITRALQAIEAASDV</sequence>
<dbReference type="EMBL" id="JAAKGT010000010">
    <property type="protein sequence ID" value="NGM51494.1"/>
    <property type="molecule type" value="Genomic_DNA"/>
</dbReference>
<evidence type="ECO:0000313" key="1">
    <source>
        <dbReference type="EMBL" id="NGM51494.1"/>
    </source>
</evidence>